<evidence type="ECO:0000256" key="1">
    <source>
        <dbReference type="SAM" id="SignalP"/>
    </source>
</evidence>
<evidence type="ECO:0008006" key="4">
    <source>
        <dbReference type="Google" id="ProtNLM"/>
    </source>
</evidence>
<dbReference type="EMBL" id="OZ037945">
    <property type="protein sequence ID" value="CAL1702793.1"/>
    <property type="molecule type" value="Genomic_DNA"/>
</dbReference>
<dbReference type="Proteomes" id="UP001497453">
    <property type="component" value="Chromosome 2"/>
</dbReference>
<evidence type="ECO:0000313" key="3">
    <source>
        <dbReference type="Proteomes" id="UP001497453"/>
    </source>
</evidence>
<reference evidence="3" key="1">
    <citation type="submission" date="2024-04" db="EMBL/GenBank/DDBJ databases">
        <authorList>
            <person name="Shaw F."/>
            <person name="Minotto A."/>
        </authorList>
    </citation>
    <scope>NUCLEOTIDE SEQUENCE [LARGE SCALE GENOMIC DNA]</scope>
</reference>
<accession>A0ABP1D6W5</accession>
<organism evidence="2 3">
    <name type="scientific">Somion occarium</name>
    <dbReference type="NCBI Taxonomy" id="3059160"/>
    <lineage>
        <taxon>Eukaryota</taxon>
        <taxon>Fungi</taxon>
        <taxon>Dikarya</taxon>
        <taxon>Basidiomycota</taxon>
        <taxon>Agaricomycotina</taxon>
        <taxon>Agaricomycetes</taxon>
        <taxon>Polyporales</taxon>
        <taxon>Cerrenaceae</taxon>
        <taxon>Somion</taxon>
    </lineage>
</organism>
<evidence type="ECO:0000313" key="2">
    <source>
        <dbReference type="EMBL" id="CAL1702793.1"/>
    </source>
</evidence>
<sequence length="118" mass="11682">MKLTHSSLLLAFITSPIAVLSLNPIIGISQCKTGILCCQAMGATTPGSPISQIVPIGPQGPPLVGVACTPFGTLTAANACEGIVACCPSGVVLPTNPGSIVGPITGLTGCDIVDIMKP</sequence>
<name>A0ABP1D6W5_9APHY</name>
<feature type="signal peptide" evidence="1">
    <location>
        <begin position="1"/>
        <end position="21"/>
    </location>
</feature>
<proteinExistence type="predicted"/>
<protein>
    <recommendedName>
        <fullName evidence="4">Hydrophobin</fullName>
    </recommendedName>
</protein>
<gene>
    <name evidence="2" type="ORF">GFSPODELE1_LOCUS4229</name>
</gene>
<feature type="chain" id="PRO_5045746416" description="Hydrophobin" evidence="1">
    <location>
        <begin position="22"/>
        <end position="118"/>
    </location>
</feature>
<keyword evidence="1" id="KW-0732">Signal</keyword>
<keyword evidence="3" id="KW-1185">Reference proteome</keyword>